<organism evidence="1 2">
    <name type="scientific">Marinobacterium iners DSM 11526</name>
    <dbReference type="NCBI Taxonomy" id="1122198"/>
    <lineage>
        <taxon>Bacteria</taxon>
        <taxon>Pseudomonadati</taxon>
        <taxon>Pseudomonadota</taxon>
        <taxon>Gammaproteobacteria</taxon>
        <taxon>Oceanospirillales</taxon>
        <taxon>Oceanospirillaceae</taxon>
        <taxon>Marinobacterium</taxon>
    </lineage>
</organism>
<accession>A0A1H3XAA3</accession>
<gene>
    <name evidence="1" type="ORF">SAMN02745729_10171</name>
</gene>
<evidence type="ECO:0000313" key="2">
    <source>
        <dbReference type="Proteomes" id="UP000242469"/>
    </source>
</evidence>
<proteinExistence type="predicted"/>
<evidence type="ECO:0000313" key="1">
    <source>
        <dbReference type="EMBL" id="SDZ95552.1"/>
    </source>
</evidence>
<protein>
    <submittedName>
        <fullName evidence="1">Uncharacterized protein</fullName>
    </submittedName>
</protein>
<dbReference type="STRING" id="1122198.SAMN02745729_10171"/>
<dbReference type="Proteomes" id="UP000242469">
    <property type="component" value="Unassembled WGS sequence"/>
</dbReference>
<keyword evidence="2" id="KW-1185">Reference proteome</keyword>
<reference evidence="2" key="1">
    <citation type="submission" date="2016-10" db="EMBL/GenBank/DDBJ databases">
        <authorList>
            <person name="Varghese N."/>
            <person name="Submissions S."/>
        </authorList>
    </citation>
    <scope>NUCLEOTIDE SEQUENCE [LARGE SCALE GENOMIC DNA]</scope>
    <source>
        <strain evidence="2">DSM 11526</strain>
    </source>
</reference>
<dbReference type="EMBL" id="FNRJ01000001">
    <property type="protein sequence ID" value="SDZ95552.1"/>
    <property type="molecule type" value="Genomic_DNA"/>
</dbReference>
<sequence length="100" mass="11403">MSDNDDAQVQQNRELLTEIADFFHGREPLMDLLCLKRQNARQHFYQWSRNGIPATHAWTIQGLSEGRFLAPSISAEAARQLSIRDAYQQIGQLTSSRKSA</sequence>
<dbReference type="AlphaFoldDB" id="A0A1H3XAA3"/>
<name>A0A1H3XAA3_9GAMM</name>
<dbReference type="RefSeq" id="WP_091821307.1">
    <property type="nucleotide sequence ID" value="NZ_FNRJ01000001.1"/>
</dbReference>